<sequence>MGLRILLTNDDGVDAPGLAVLSAIARQLSDDVWIVAPDGNQSGAGHRFSFGRELEVEKRDDRHFAVVGGSPADCVVTGMTHLLGDRPADLVLSGVNAGQNLGDIVNCSGTAAGAREGALQGAIGIALSQSMDYDVSRVVDWANAEQFGAAVVEALLAAHAADDVFYNVNFPYCAPENVSGIAAVAHQRFSRSPIRYYASDNPGRFFMAIPETPEPLDPKADFETLRQGNAITVTPFALQQTHETALSRLSALALKGSGAS</sequence>
<dbReference type="EMBL" id="JACYFU010000001">
    <property type="protein sequence ID" value="MBD8064868.1"/>
    <property type="molecule type" value="Genomic_DNA"/>
</dbReference>
<evidence type="ECO:0000313" key="9">
    <source>
        <dbReference type="EMBL" id="MBD8064868.1"/>
    </source>
</evidence>
<dbReference type="PANTHER" id="PTHR30457">
    <property type="entry name" value="5'-NUCLEOTIDASE SURE"/>
    <property type="match status" value="1"/>
</dbReference>
<dbReference type="RefSeq" id="WP_210316204.1">
    <property type="nucleotide sequence ID" value="NZ_JACYFU010000001.1"/>
</dbReference>
<dbReference type="SUPFAM" id="SSF64167">
    <property type="entry name" value="SurE-like"/>
    <property type="match status" value="1"/>
</dbReference>
<feature type="domain" description="Survival protein SurE-like phosphatase/nucleotidase" evidence="8">
    <location>
        <begin position="5"/>
        <end position="185"/>
    </location>
</feature>
<keyword evidence="10" id="KW-1185">Reference proteome</keyword>
<dbReference type="AlphaFoldDB" id="A0A927FU83"/>
<dbReference type="InterPro" id="IPR030048">
    <property type="entry name" value="SurE"/>
</dbReference>
<keyword evidence="5 7" id="KW-0547">Nucleotide-binding</keyword>
<proteinExistence type="inferred from homology"/>
<comment type="caution">
    <text evidence="9">The sequence shown here is derived from an EMBL/GenBank/DDBJ whole genome shotgun (WGS) entry which is preliminary data.</text>
</comment>
<evidence type="ECO:0000256" key="6">
    <source>
        <dbReference type="ARBA" id="ARBA00022801"/>
    </source>
</evidence>
<comment type="function">
    <text evidence="7">Nucleotidase that shows phosphatase activity on nucleoside 5'-monophosphates.</text>
</comment>
<dbReference type="GO" id="GO:0008253">
    <property type="term" value="F:5'-nucleotidase activity"/>
    <property type="evidence" value="ECO:0007669"/>
    <property type="project" value="UniProtKB-UniRule"/>
</dbReference>
<evidence type="ECO:0000256" key="7">
    <source>
        <dbReference type="HAMAP-Rule" id="MF_00060"/>
    </source>
</evidence>
<dbReference type="HAMAP" id="MF_00060">
    <property type="entry name" value="SurE"/>
    <property type="match status" value="1"/>
</dbReference>
<dbReference type="PANTHER" id="PTHR30457:SF12">
    <property type="entry name" value="5'_3'-NUCLEOTIDASE SURE"/>
    <property type="match status" value="1"/>
</dbReference>
<evidence type="ECO:0000259" key="8">
    <source>
        <dbReference type="Pfam" id="PF01975"/>
    </source>
</evidence>
<comment type="cofactor">
    <cofactor evidence="7">
        <name>a divalent metal cation</name>
        <dbReference type="ChEBI" id="CHEBI:60240"/>
    </cofactor>
    <text evidence="7">Binds 1 divalent metal cation per subunit.</text>
</comment>
<feature type="binding site" evidence="7">
    <location>
        <position position="42"/>
    </location>
    <ligand>
        <name>a divalent metal cation</name>
        <dbReference type="ChEBI" id="CHEBI:60240"/>
    </ligand>
</feature>
<dbReference type="InterPro" id="IPR002828">
    <property type="entry name" value="SurE-like_Pase/nucleotidase"/>
</dbReference>
<protein>
    <recommendedName>
        <fullName evidence="7">5'-nucleotidase SurE</fullName>
        <ecNumber evidence="7">3.1.3.5</ecNumber>
    </recommendedName>
    <alternativeName>
        <fullName evidence="7">Nucleoside 5'-monophosphate phosphohydrolase</fullName>
    </alternativeName>
</protein>
<dbReference type="GO" id="GO:0046872">
    <property type="term" value="F:metal ion binding"/>
    <property type="evidence" value="ECO:0007669"/>
    <property type="project" value="UniProtKB-UniRule"/>
</dbReference>
<feature type="binding site" evidence="7">
    <location>
        <position position="10"/>
    </location>
    <ligand>
        <name>a divalent metal cation</name>
        <dbReference type="ChEBI" id="CHEBI:60240"/>
    </ligand>
</feature>
<evidence type="ECO:0000256" key="2">
    <source>
        <dbReference type="ARBA" id="ARBA00011062"/>
    </source>
</evidence>
<keyword evidence="3 7" id="KW-0963">Cytoplasm</keyword>
<keyword evidence="6 7" id="KW-0378">Hydrolase</keyword>
<evidence type="ECO:0000256" key="5">
    <source>
        <dbReference type="ARBA" id="ARBA00022741"/>
    </source>
</evidence>
<dbReference type="Pfam" id="PF01975">
    <property type="entry name" value="SurE"/>
    <property type="match status" value="1"/>
</dbReference>
<gene>
    <name evidence="7 9" type="primary">surE</name>
    <name evidence="9" type="ORF">IC608_05185</name>
</gene>
<dbReference type="GO" id="GO:0004309">
    <property type="term" value="F:exopolyphosphatase activity"/>
    <property type="evidence" value="ECO:0007669"/>
    <property type="project" value="TreeGrafter"/>
</dbReference>
<comment type="catalytic activity">
    <reaction evidence="1 7">
        <text>a ribonucleoside 5'-phosphate + H2O = a ribonucleoside + phosphate</text>
        <dbReference type="Rhea" id="RHEA:12484"/>
        <dbReference type="ChEBI" id="CHEBI:15377"/>
        <dbReference type="ChEBI" id="CHEBI:18254"/>
        <dbReference type="ChEBI" id="CHEBI:43474"/>
        <dbReference type="ChEBI" id="CHEBI:58043"/>
        <dbReference type="EC" id="3.1.3.5"/>
    </reaction>
</comment>
<dbReference type="NCBIfam" id="TIGR00087">
    <property type="entry name" value="surE"/>
    <property type="match status" value="1"/>
</dbReference>
<dbReference type="GO" id="GO:0005737">
    <property type="term" value="C:cytoplasm"/>
    <property type="evidence" value="ECO:0007669"/>
    <property type="project" value="UniProtKB-SubCell"/>
</dbReference>
<dbReference type="Gene3D" id="3.40.1210.10">
    <property type="entry name" value="Survival protein SurE-like phosphatase/nucleotidase"/>
    <property type="match status" value="1"/>
</dbReference>
<feature type="binding site" evidence="7">
    <location>
        <position position="11"/>
    </location>
    <ligand>
        <name>a divalent metal cation</name>
        <dbReference type="ChEBI" id="CHEBI:60240"/>
    </ligand>
</feature>
<reference evidence="9" key="1">
    <citation type="submission" date="2020-09" db="EMBL/GenBank/DDBJ databases">
        <title>Genome seq and assembly of Devosia sp.</title>
        <authorList>
            <person name="Chhetri G."/>
        </authorList>
    </citation>
    <scope>NUCLEOTIDE SEQUENCE</scope>
    <source>
        <strain evidence="9">PTR5</strain>
    </source>
</reference>
<dbReference type="EC" id="3.1.3.5" evidence="7"/>
<evidence type="ECO:0000256" key="1">
    <source>
        <dbReference type="ARBA" id="ARBA00000815"/>
    </source>
</evidence>
<comment type="subcellular location">
    <subcellularLocation>
        <location evidence="7">Cytoplasm</location>
    </subcellularLocation>
</comment>
<dbReference type="InterPro" id="IPR036523">
    <property type="entry name" value="SurE-like_sf"/>
</dbReference>
<organism evidence="9 10">
    <name type="scientific">Devosia oryzisoli</name>
    <dbReference type="NCBI Taxonomy" id="2774138"/>
    <lineage>
        <taxon>Bacteria</taxon>
        <taxon>Pseudomonadati</taxon>
        <taxon>Pseudomonadota</taxon>
        <taxon>Alphaproteobacteria</taxon>
        <taxon>Hyphomicrobiales</taxon>
        <taxon>Devosiaceae</taxon>
        <taxon>Devosia</taxon>
    </lineage>
</organism>
<evidence type="ECO:0000313" key="10">
    <source>
        <dbReference type="Proteomes" id="UP000654108"/>
    </source>
</evidence>
<evidence type="ECO:0000256" key="3">
    <source>
        <dbReference type="ARBA" id="ARBA00022490"/>
    </source>
</evidence>
<comment type="similarity">
    <text evidence="2 7">Belongs to the SurE nucleotidase family.</text>
</comment>
<feature type="binding site" evidence="7">
    <location>
        <position position="96"/>
    </location>
    <ligand>
        <name>a divalent metal cation</name>
        <dbReference type="ChEBI" id="CHEBI:60240"/>
    </ligand>
</feature>
<name>A0A927FU83_9HYPH</name>
<keyword evidence="4 7" id="KW-0479">Metal-binding</keyword>
<accession>A0A927FU83</accession>
<dbReference type="Proteomes" id="UP000654108">
    <property type="component" value="Unassembled WGS sequence"/>
</dbReference>
<dbReference type="GO" id="GO:0000166">
    <property type="term" value="F:nucleotide binding"/>
    <property type="evidence" value="ECO:0007669"/>
    <property type="project" value="UniProtKB-KW"/>
</dbReference>
<evidence type="ECO:0000256" key="4">
    <source>
        <dbReference type="ARBA" id="ARBA00022723"/>
    </source>
</evidence>
<dbReference type="GO" id="GO:0008254">
    <property type="term" value="F:3'-nucleotidase activity"/>
    <property type="evidence" value="ECO:0007669"/>
    <property type="project" value="TreeGrafter"/>
</dbReference>